<name>A0A0F9S5Y7_9ZZZZ</name>
<accession>A0A0F9S5Y7</accession>
<gene>
    <name evidence="1" type="ORF">LCGC14_0560240</name>
</gene>
<comment type="caution">
    <text evidence="1">The sequence shown here is derived from an EMBL/GenBank/DDBJ whole genome shotgun (WGS) entry which is preliminary data.</text>
</comment>
<dbReference type="EMBL" id="LAZR01000795">
    <property type="protein sequence ID" value="KKN57652.1"/>
    <property type="molecule type" value="Genomic_DNA"/>
</dbReference>
<reference evidence="1" key="1">
    <citation type="journal article" date="2015" name="Nature">
        <title>Complex archaea that bridge the gap between prokaryotes and eukaryotes.</title>
        <authorList>
            <person name="Spang A."/>
            <person name="Saw J.H."/>
            <person name="Jorgensen S.L."/>
            <person name="Zaremba-Niedzwiedzka K."/>
            <person name="Martijn J."/>
            <person name="Lind A.E."/>
            <person name="van Eijk R."/>
            <person name="Schleper C."/>
            <person name="Guy L."/>
            <person name="Ettema T.J."/>
        </authorList>
    </citation>
    <scope>NUCLEOTIDE SEQUENCE</scope>
</reference>
<protein>
    <submittedName>
        <fullName evidence="1">Uncharacterized protein</fullName>
    </submittedName>
</protein>
<sequence>MSLKNKVKVLPLESVLISRVNQLARYTLVWEWMEEHEFGNFIKYDDLIKLIKEEFSDSLLNEEQNKRFEELRKLINKIYELTNSNLHLDRLIDKSRVFIKSITG</sequence>
<dbReference type="AlphaFoldDB" id="A0A0F9S5Y7"/>
<organism evidence="1">
    <name type="scientific">marine sediment metagenome</name>
    <dbReference type="NCBI Taxonomy" id="412755"/>
    <lineage>
        <taxon>unclassified sequences</taxon>
        <taxon>metagenomes</taxon>
        <taxon>ecological metagenomes</taxon>
    </lineage>
</organism>
<proteinExistence type="predicted"/>
<evidence type="ECO:0000313" key="1">
    <source>
        <dbReference type="EMBL" id="KKN57652.1"/>
    </source>
</evidence>